<feature type="domain" description="HNH nuclease" evidence="2">
    <location>
        <begin position="328"/>
        <end position="380"/>
    </location>
</feature>
<evidence type="ECO:0000256" key="1">
    <source>
        <dbReference type="ARBA" id="ARBA00023450"/>
    </source>
</evidence>
<dbReference type="SMART" id="SM00507">
    <property type="entry name" value="HNHc"/>
    <property type="match status" value="1"/>
</dbReference>
<dbReference type="AlphaFoldDB" id="A0A6I8LQR2"/>
<accession>A0A6I8LQR2</accession>
<dbReference type="InterPro" id="IPR003870">
    <property type="entry name" value="DUF222"/>
</dbReference>
<comment type="similarity">
    <text evidence="1">Belongs to the Rv1128c/1148c/1588c/1702c/1945/3466 family.</text>
</comment>
<dbReference type="Gene3D" id="1.10.30.50">
    <property type="match status" value="1"/>
</dbReference>
<sequence>MDSEAVWKADAVALADRISALLTVVRSAEAEIGSLLAEIESRGVMELFGYRSVARLFEHLADVPKAAAEAVVKRARALTPGCALDGTPVAAVAPATGVAASAGRLSTPMIDTIVGVMTQVPLEHRADAEQHLLSFASDAGHKQVAALGARILAHLDPDGAEPDTTEPAVPRRELSLRRKRTGTWELNGRFDDETGTRASALLDSLAQRQSGEEGADLRSPQERYGDAFSDAIDLALNSPELPMQAGERAHVMVAVSLEDLKTGLGQGILGDGSRPQARTGRATLGDLGTISAAEARIHACDCMLIPAVLGAKSEPLDLGRQRRLVPPGIRRALYLRDRGCAFPGCHRPPRHCQGHHIRHWADGGPTELGNLVLMCAHHHRLLHRSGWQVRIAADGLPEFLPPVFLDKRRKPRRNNLHQPLPFAA</sequence>
<keyword evidence="4" id="KW-1185">Reference proteome</keyword>
<evidence type="ECO:0000313" key="3">
    <source>
        <dbReference type="EMBL" id="VVJ19361.1"/>
    </source>
</evidence>
<dbReference type="GO" id="GO:0003676">
    <property type="term" value="F:nucleic acid binding"/>
    <property type="evidence" value="ECO:0007669"/>
    <property type="project" value="InterPro"/>
</dbReference>
<dbReference type="InterPro" id="IPR002711">
    <property type="entry name" value="HNH"/>
</dbReference>
<dbReference type="GO" id="GO:0008270">
    <property type="term" value="F:zinc ion binding"/>
    <property type="evidence" value="ECO:0007669"/>
    <property type="project" value="InterPro"/>
</dbReference>
<dbReference type="Proteomes" id="UP000399805">
    <property type="component" value="Unassembled WGS sequence"/>
</dbReference>
<dbReference type="Pfam" id="PF02720">
    <property type="entry name" value="DUF222"/>
    <property type="match status" value="1"/>
</dbReference>
<proteinExistence type="inferred from homology"/>
<dbReference type="RefSeq" id="WP_155544635.1">
    <property type="nucleotide sequence ID" value="NZ_CABVGP010000002.1"/>
</dbReference>
<dbReference type="InterPro" id="IPR003615">
    <property type="entry name" value="HNH_nuc"/>
</dbReference>
<dbReference type="EMBL" id="CABVGP010000002">
    <property type="protein sequence ID" value="VVJ19361.1"/>
    <property type="molecule type" value="Genomic_DNA"/>
</dbReference>
<evidence type="ECO:0000313" key="4">
    <source>
        <dbReference type="Proteomes" id="UP000399805"/>
    </source>
</evidence>
<gene>
    <name evidence="3" type="ORF">AA23TX_04382</name>
</gene>
<reference evidence="3 4" key="1">
    <citation type="submission" date="2019-09" db="EMBL/GenBank/DDBJ databases">
        <authorList>
            <person name="Leyn A S."/>
        </authorList>
    </citation>
    <scope>NUCLEOTIDE SEQUENCE [LARGE SCALE GENOMIC DNA]</scope>
    <source>
        <strain evidence="3">AA231_1</strain>
    </source>
</reference>
<protein>
    <recommendedName>
        <fullName evidence="2">HNH nuclease domain-containing protein</fullName>
    </recommendedName>
</protein>
<dbReference type="Pfam" id="PF01844">
    <property type="entry name" value="HNH"/>
    <property type="match status" value="1"/>
</dbReference>
<dbReference type="GO" id="GO:0004519">
    <property type="term" value="F:endonuclease activity"/>
    <property type="evidence" value="ECO:0007669"/>
    <property type="project" value="InterPro"/>
</dbReference>
<evidence type="ECO:0000259" key="2">
    <source>
        <dbReference type="SMART" id="SM00507"/>
    </source>
</evidence>
<organism evidence="3 4">
    <name type="scientific">Amycolatopsis camponoti</name>
    <dbReference type="NCBI Taxonomy" id="2606593"/>
    <lineage>
        <taxon>Bacteria</taxon>
        <taxon>Bacillati</taxon>
        <taxon>Actinomycetota</taxon>
        <taxon>Actinomycetes</taxon>
        <taxon>Pseudonocardiales</taxon>
        <taxon>Pseudonocardiaceae</taxon>
        <taxon>Amycolatopsis</taxon>
    </lineage>
</organism>
<dbReference type="CDD" id="cd00085">
    <property type="entry name" value="HNHc"/>
    <property type="match status" value="1"/>
</dbReference>
<name>A0A6I8LQR2_9PSEU</name>